<dbReference type="EMBL" id="JALNTZ010000008">
    <property type="protein sequence ID" value="KAJ3642658.1"/>
    <property type="molecule type" value="Genomic_DNA"/>
</dbReference>
<feature type="transmembrane region" description="Helical" evidence="10">
    <location>
        <begin position="348"/>
        <end position="370"/>
    </location>
</feature>
<keyword evidence="5 10" id="KW-0472">Membrane</keyword>
<feature type="transmembrane region" description="Helical" evidence="10">
    <location>
        <begin position="87"/>
        <end position="107"/>
    </location>
</feature>
<evidence type="ECO:0000256" key="4">
    <source>
        <dbReference type="ARBA" id="ARBA00022989"/>
    </source>
</evidence>
<dbReference type="InterPro" id="IPR020846">
    <property type="entry name" value="MFS_dom"/>
</dbReference>
<dbReference type="PROSITE" id="PS00217">
    <property type="entry name" value="SUGAR_TRANSPORT_2"/>
    <property type="match status" value="1"/>
</dbReference>
<evidence type="ECO:0000256" key="5">
    <source>
        <dbReference type="ARBA" id="ARBA00023136"/>
    </source>
</evidence>
<comment type="similarity">
    <text evidence="7">Belongs to the major facilitator superfamily. Sugar transporter (TC 2.A.1.1) family. Trehalose transporter subfamily.</text>
</comment>
<dbReference type="InterPro" id="IPR005829">
    <property type="entry name" value="Sugar_transporter_CS"/>
</dbReference>
<evidence type="ECO:0000256" key="9">
    <source>
        <dbReference type="SAM" id="MobiDB-lite"/>
    </source>
</evidence>
<keyword evidence="13" id="KW-1185">Reference proteome</keyword>
<feature type="transmembrane region" description="Helical" evidence="10">
    <location>
        <begin position="324"/>
        <end position="341"/>
    </location>
</feature>
<evidence type="ECO:0000256" key="10">
    <source>
        <dbReference type="SAM" id="Phobius"/>
    </source>
</evidence>
<dbReference type="GO" id="GO:0005886">
    <property type="term" value="C:plasma membrane"/>
    <property type="evidence" value="ECO:0007669"/>
    <property type="project" value="UniProtKB-SubCell"/>
</dbReference>
<feature type="transmembrane region" description="Helical" evidence="10">
    <location>
        <begin position="451"/>
        <end position="470"/>
    </location>
</feature>
<feature type="domain" description="Major facilitator superfamily (MFS) profile" evidence="11">
    <location>
        <begin position="39"/>
        <end position="474"/>
    </location>
</feature>
<evidence type="ECO:0000256" key="6">
    <source>
        <dbReference type="ARBA" id="ARBA00023180"/>
    </source>
</evidence>
<dbReference type="InterPro" id="IPR036259">
    <property type="entry name" value="MFS_trans_sf"/>
</dbReference>
<evidence type="ECO:0000313" key="12">
    <source>
        <dbReference type="EMBL" id="KAJ3642658.1"/>
    </source>
</evidence>
<evidence type="ECO:0000256" key="8">
    <source>
        <dbReference type="RuleBase" id="RU003346"/>
    </source>
</evidence>
<evidence type="ECO:0000256" key="7">
    <source>
        <dbReference type="ARBA" id="ARBA00024348"/>
    </source>
</evidence>
<keyword evidence="3 10" id="KW-0812">Transmembrane</keyword>
<proteinExistence type="inferred from homology"/>
<name>A0AA38HRN7_9CUCU</name>
<reference evidence="12" key="1">
    <citation type="journal article" date="2023" name="G3 (Bethesda)">
        <title>Whole genome assemblies of Zophobas morio and Tenebrio molitor.</title>
        <authorList>
            <person name="Kaur S."/>
            <person name="Stinson S.A."/>
            <person name="diCenzo G.C."/>
        </authorList>
    </citation>
    <scope>NUCLEOTIDE SEQUENCE</scope>
    <source>
        <strain evidence="12">QUZm001</strain>
    </source>
</reference>
<dbReference type="PROSITE" id="PS50850">
    <property type="entry name" value="MFS"/>
    <property type="match status" value="1"/>
</dbReference>
<dbReference type="PANTHER" id="PTHR48021:SF47">
    <property type="entry name" value="GH17672P"/>
    <property type="match status" value="1"/>
</dbReference>
<feature type="region of interest" description="Disordered" evidence="9">
    <location>
        <begin position="1"/>
        <end position="25"/>
    </location>
</feature>
<sequence length="488" mass="54414">MIAKRHQDKLDRTDRSSSSTDATGKPTQHRMFQLFSYTLLTVLTVDLLATSGDITITWTSPIIPKLYSNDSDENPFGRSITEDEESWIGSLINIGAMLGPFPYGFIAEKYGRKFGLLSTAIPFIISFVTLAFANSIYLYYFARLLAGIAIGGGYTLLPMYVAEVAEDSNRGTLSVTLNIFWTFGNLIPYVIGPYTPILAFNIVLAAIPAAFFVLFLLMGPESPYYLISVNKMEQAQESLMKLRSNNKKAVENEMSYIKSELQENKDNTSIIDFFKSRIYMKGLVISFVLILTQQLSGINAILFYTEEIFQDAGANGLSPEVSSIIIGLVVFLSSFGTPFLVDRLGRKLLLLVSLLGVSLAHVTFGVYFYFKASPNYDATPISFLPIVSLITFIIMYNIGLGPIPWTVSSELFPTSVKPYAAALVAWACWTTSFLVTKFFNNLNESVGEGETFWLFSGFCFAGWIFTLFYVPETKGKSFQDIQDILKQK</sequence>
<accession>A0AA38HRN7</accession>
<keyword evidence="8" id="KW-0813">Transport</keyword>
<dbReference type="InterPro" id="IPR005828">
    <property type="entry name" value="MFS_sugar_transport-like"/>
</dbReference>
<keyword evidence="4 10" id="KW-1133">Transmembrane helix</keyword>
<organism evidence="12 13">
    <name type="scientific">Zophobas morio</name>
    <dbReference type="NCBI Taxonomy" id="2755281"/>
    <lineage>
        <taxon>Eukaryota</taxon>
        <taxon>Metazoa</taxon>
        <taxon>Ecdysozoa</taxon>
        <taxon>Arthropoda</taxon>
        <taxon>Hexapoda</taxon>
        <taxon>Insecta</taxon>
        <taxon>Pterygota</taxon>
        <taxon>Neoptera</taxon>
        <taxon>Endopterygota</taxon>
        <taxon>Coleoptera</taxon>
        <taxon>Polyphaga</taxon>
        <taxon>Cucujiformia</taxon>
        <taxon>Tenebrionidae</taxon>
        <taxon>Zophobas</taxon>
    </lineage>
</organism>
<keyword evidence="2" id="KW-1003">Cell membrane</keyword>
<gene>
    <name evidence="12" type="ORF">Zmor_025420</name>
</gene>
<dbReference type="Proteomes" id="UP001168821">
    <property type="component" value="Unassembled WGS sequence"/>
</dbReference>
<feature type="transmembrane region" description="Helical" evidence="10">
    <location>
        <begin position="283"/>
        <end position="304"/>
    </location>
</feature>
<dbReference type="SUPFAM" id="SSF103473">
    <property type="entry name" value="MFS general substrate transporter"/>
    <property type="match status" value="1"/>
</dbReference>
<comment type="caution">
    <text evidence="12">The sequence shown here is derived from an EMBL/GenBank/DDBJ whole genome shotgun (WGS) entry which is preliminary data.</text>
</comment>
<dbReference type="Gene3D" id="1.20.1250.20">
    <property type="entry name" value="MFS general substrate transporter like domains"/>
    <property type="match status" value="1"/>
</dbReference>
<dbReference type="PRINTS" id="PR00171">
    <property type="entry name" value="SUGRTRNSPORT"/>
</dbReference>
<evidence type="ECO:0000256" key="3">
    <source>
        <dbReference type="ARBA" id="ARBA00022692"/>
    </source>
</evidence>
<feature type="transmembrane region" description="Helical" evidence="10">
    <location>
        <begin position="382"/>
        <end position="407"/>
    </location>
</feature>
<evidence type="ECO:0000256" key="1">
    <source>
        <dbReference type="ARBA" id="ARBA00004651"/>
    </source>
</evidence>
<keyword evidence="6" id="KW-0325">Glycoprotein</keyword>
<dbReference type="AlphaFoldDB" id="A0AA38HRN7"/>
<feature type="transmembrane region" description="Helical" evidence="10">
    <location>
        <begin position="139"/>
        <end position="161"/>
    </location>
</feature>
<dbReference type="InterPro" id="IPR044775">
    <property type="entry name" value="MFS_ERD6/Tret1-like"/>
</dbReference>
<feature type="transmembrane region" description="Helical" evidence="10">
    <location>
        <begin position="419"/>
        <end position="439"/>
    </location>
</feature>
<dbReference type="Pfam" id="PF00083">
    <property type="entry name" value="Sugar_tr"/>
    <property type="match status" value="1"/>
</dbReference>
<dbReference type="PANTHER" id="PTHR48021">
    <property type="match status" value="1"/>
</dbReference>
<dbReference type="InterPro" id="IPR003663">
    <property type="entry name" value="Sugar/inositol_transpt"/>
</dbReference>
<dbReference type="NCBIfam" id="TIGR00879">
    <property type="entry name" value="SP"/>
    <property type="match status" value="1"/>
</dbReference>
<evidence type="ECO:0000256" key="2">
    <source>
        <dbReference type="ARBA" id="ARBA00022475"/>
    </source>
</evidence>
<dbReference type="GO" id="GO:0051119">
    <property type="term" value="F:sugar transmembrane transporter activity"/>
    <property type="evidence" value="ECO:0007669"/>
    <property type="project" value="InterPro"/>
</dbReference>
<feature type="transmembrane region" description="Helical" evidence="10">
    <location>
        <begin position="34"/>
        <end position="58"/>
    </location>
</feature>
<feature type="transmembrane region" description="Helical" evidence="10">
    <location>
        <begin position="197"/>
        <end position="218"/>
    </location>
</feature>
<dbReference type="InterPro" id="IPR050549">
    <property type="entry name" value="MFS_Trehalose_Transporter"/>
</dbReference>
<dbReference type="FunFam" id="1.20.1250.20:FF:000055">
    <property type="entry name" value="Facilitated trehalose transporter Tret1-2 homolog"/>
    <property type="match status" value="1"/>
</dbReference>
<feature type="transmembrane region" description="Helical" evidence="10">
    <location>
        <begin position="114"/>
        <end position="133"/>
    </location>
</feature>
<comment type="subcellular location">
    <subcellularLocation>
        <location evidence="1">Cell membrane</location>
        <topology evidence="1">Multi-pass membrane protein</topology>
    </subcellularLocation>
</comment>
<protein>
    <recommendedName>
        <fullName evidence="11">Major facilitator superfamily (MFS) profile domain-containing protein</fullName>
    </recommendedName>
</protein>
<dbReference type="CDD" id="cd17358">
    <property type="entry name" value="MFS_GLUT6_8_Class3_like"/>
    <property type="match status" value="1"/>
</dbReference>
<evidence type="ECO:0000313" key="13">
    <source>
        <dbReference type="Proteomes" id="UP001168821"/>
    </source>
</evidence>
<feature type="transmembrane region" description="Helical" evidence="10">
    <location>
        <begin position="173"/>
        <end position="191"/>
    </location>
</feature>
<evidence type="ECO:0000259" key="11">
    <source>
        <dbReference type="PROSITE" id="PS50850"/>
    </source>
</evidence>